<evidence type="ECO:0000256" key="1">
    <source>
        <dbReference type="SAM" id="Phobius"/>
    </source>
</evidence>
<keyword evidence="1" id="KW-1133">Transmembrane helix</keyword>
<proteinExistence type="predicted"/>
<keyword evidence="1" id="KW-0472">Membrane</keyword>
<gene>
    <name evidence="2" type="ORF">M427DRAFT_41974</name>
</gene>
<sequence length="233" mass="26346">MSSAVSMLRTPLFVLVVAPTVVVSAYSLQVFLWYLRNKDLIREIDPPEGSFLANPSDLPEGGHPFVDCVEYAIPESSLPPQYRGDESTHRLLSSYARHCMATFMTTPQSYLIRSSQPLPARLTFTAEHVRSLAMEPGDKIGSAYEILRRTDDQLEYRQSDGKDIQGTICVQIVWEKKKQHDATVRFRNGVTMWSRKTGTVEGTPMLYTVPRLAHFVTSMYLVKTAVDTLQQEL</sequence>
<dbReference type="Proteomes" id="UP000070544">
    <property type="component" value="Unassembled WGS sequence"/>
</dbReference>
<evidence type="ECO:0000313" key="2">
    <source>
        <dbReference type="EMBL" id="KXS19126.1"/>
    </source>
</evidence>
<dbReference type="AlphaFoldDB" id="A0A139AQW5"/>
<feature type="transmembrane region" description="Helical" evidence="1">
    <location>
        <begin position="12"/>
        <end position="35"/>
    </location>
</feature>
<dbReference type="EMBL" id="KQ965739">
    <property type="protein sequence ID" value="KXS19126.1"/>
    <property type="molecule type" value="Genomic_DNA"/>
</dbReference>
<keyword evidence="3" id="KW-1185">Reference proteome</keyword>
<reference evidence="2 3" key="1">
    <citation type="journal article" date="2015" name="Genome Biol. Evol.">
        <title>Phylogenomic analyses indicate that early fungi evolved digesting cell walls of algal ancestors of land plants.</title>
        <authorList>
            <person name="Chang Y."/>
            <person name="Wang S."/>
            <person name="Sekimoto S."/>
            <person name="Aerts A.L."/>
            <person name="Choi C."/>
            <person name="Clum A."/>
            <person name="LaButti K.M."/>
            <person name="Lindquist E.A."/>
            <person name="Yee Ngan C."/>
            <person name="Ohm R.A."/>
            <person name="Salamov A.A."/>
            <person name="Grigoriev I.V."/>
            <person name="Spatafora J.W."/>
            <person name="Berbee M.L."/>
        </authorList>
    </citation>
    <scope>NUCLEOTIDE SEQUENCE [LARGE SCALE GENOMIC DNA]</scope>
    <source>
        <strain evidence="2 3">JEL478</strain>
    </source>
</reference>
<keyword evidence="1" id="KW-0812">Transmembrane</keyword>
<accession>A0A139AQW5</accession>
<evidence type="ECO:0000313" key="3">
    <source>
        <dbReference type="Proteomes" id="UP000070544"/>
    </source>
</evidence>
<organism evidence="2 3">
    <name type="scientific">Gonapodya prolifera (strain JEL478)</name>
    <name type="common">Monoblepharis prolifera</name>
    <dbReference type="NCBI Taxonomy" id="1344416"/>
    <lineage>
        <taxon>Eukaryota</taxon>
        <taxon>Fungi</taxon>
        <taxon>Fungi incertae sedis</taxon>
        <taxon>Chytridiomycota</taxon>
        <taxon>Chytridiomycota incertae sedis</taxon>
        <taxon>Monoblepharidomycetes</taxon>
        <taxon>Monoblepharidales</taxon>
        <taxon>Gonapodyaceae</taxon>
        <taxon>Gonapodya</taxon>
    </lineage>
</organism>
<protein>
    <submittedName>
        <fullName evidence="2">Uncharacterized protein</fullName>
    </submittedName>
</protein>
<name>A0A139AQW5_GONPJ</name>